<keyword evidence="4" id="KW-1185">Reference proteome</keyword>
<protein>
    <submittedName>
        <fullName evidence="3">Glycosyltransferase, family 4</fullName>
    </submittedName>
</protein>
<dbReference type="AlphaFoldDB" id="A0A1V6N2C8"/>
<dbReference type="PANTHER" id="PTHR45947">
    <property type="entry name" value="SULFOQUINOVOSYL TRANSFERASE SQD2"/>
    <property type="match status" value="1"/>
</dbReference>
<dbReference type="EMBL" id="JXMW01000010">
    <property type="protein sequence ID" value="OQD58767.1"/>
    <property type="molecule type" value="Genomic_DNA"/>
</dbReference>
<evidence type="ECO:0000313" key="3">
    <source>
        <dbReference type="EMBL" id="OQD58767.1"/>
    </source>
</evidence>
<dbReference type="InterPro" id="IPR001296">
    <property type="entry name" value="Glyco_trans_1"/>
</dbReference>
<dbReference type="InterPro" id="IPR028098">
    <property type="entry name" value="Glyco_trans_4-like_N"/>
</dbReference>
<evidence type="ECO:0000313" key="4">
    <source>
        <dbReference type="Proteomes" id="UP000191661"/>
    </source>
</evidence>
<dbReference type="Gene3D" id="3.40.50.2000">
    <property type="entry name" value="Glycogen Phosphorylase B"/>
    <property type="match status" value="2"/>
</dbReference>
<dbReference type="Pfam" id="PF13439">
    <property type="entry name" value="Glyco_transf_4"/>
    <property type="match status" value="1"/>
</dbReference>
<dbReference type="PANTHER" id="PTHR45947:SF3">
    <property type="entry name" value="SULFOQUINOVOSYL TRANSFERASE SQD2"/>
    <property type="match status" value="1"/>
</dbReference>
<dbReference type="OrthoDB" id="132546at2157"/>
<dbReference type="Pfam" id="PF00534">
    <property type="entry name" value="Glycos_transf_1"/>
    <property type="match status" value="1"/>
</dbReference>
<dbReference type="SUPFAM" id="SSF53756">
    <property type="entry name" value="UDP-Glycosyltransferase/glycogen phosphorylase"/>
    <property type="match status" value="1"/>
</dbReference>
<comment type="caution">
    <text evidence="3">The sequence shown here is derived from an EMBL/GenBank/DDBJ whole genome shotgun (WGS) entry which is preliminary data.</text>
</comment>
<organism evidence="3 4">
    <name type="scientific">Methanobrevibacter arboriphilus JCM 13429 = DSM 1125</name>
    <dbReference type="NCBI Taxonomy" id="1300164"/>
    <lineage>
        <taxon>Archaea</taxon>
        <taxon>Methanobacteriati</taxon>
        <taxon>Methanobacteriota</taxon>
        <taxon>Methanomada group</taxon>
        <taxon>Methanobacteria</taxon>
        <taxon>Methanobacteriales</taxon>
        <taxon>Methanobacteriaceae</taxon>
        <taxon>Methanobrevibacter</taxon>
    </lineage>
</organism>
<name>A0A1V6N2C8_METAZ</name>
<dbReference type="Proteomes" id="UP000191661">
    <property type="component" value="Unassembled WGS sequence"/>
</dbReference>
<reference evidence="3 4" key="1">
    <citation type="submission" date="2014-12" db="EMBL/GenBank/DDBJ databases">
        <title>Genome sequence of Methanobrevibacter arboriphilicus DH1, DSM1125.</title>
        <authorList>
            <person name="Poehlein A."/>
            <person name="Thauer R.K."/>
            <person name="Seedorf H."/>
            <person name="Daniel R."/>
        </authorList>
    </citation>
    <scope>NUCLEOTIDE SEQUENCE [LARGE SCALE GENOMIC DNA]</scope>
    <source>
        <strain evidence="3 4">DH1</strain>
    </source>
</reference>
<sequence>MKILHIVPTYYPCLEAGGVVNAVYKLSKKQAEEGNDVSVFTTDSCSERMKLDKRYNVDVKGVKVYYFKNLSNSLKAKFLIDTPYSLPLKIRKEIKKYDIIHIHEHRHSLAIAASYYASKNNIPYVIQAHGSVLPFFQKEKLKEIFDKLWGFKILKNASKVFALTNVEKEQYLKMGVKEERIEIIPLGIDIEEYSKLPPKDNFREKYNIGENDKLLLFIGRIHKIKGLDLLVNSLDVLNRKYMKKSVENLKLAIVGPDNGFLAELKKVITDLDLEENVIITGPLFNKYKIEAIVDCDIFIMPSQYESFTTSGLEAMACGKPLILTKNNHIHTWVDNNAGLSAEYDKNDLADKIQKLLADEKLMEKFGKNGLKEIKENYNWDSIGKKIDLIYRELIE</sequence>
<dbReference type="RefSeq" id="WP_080460457.1">
    <property type="nucleotide sequence ID" value="NZ_JXMW01000010.1"/>
</dbReference>
<evidence type="ECO:0000259" key="1">
    <source>
        <dbReference type="Pfam" id="PF00534"/>
    </source>
</evidence>
<gene>
    <name evidence="3" type="ORF">MBBAR_10c01080</name>
</gene>
<accession>A0A1V6N2C8</accession>
<proteinExistence type="predicted"/>
<keyword evidence="3" id="KW-0808">Transferase</keyword>
<evidence type="ECO:0000259" key="2">
    <source>
        <dbReference type="Pfam" id="PF13439"/>
    </source>
</evidence>
<feature type="domain" description="Glycosyltransferase subfamily 4-like N-terminal" evidence="2">
    <location>
        <begin position="17"/>
        <end position="191"/>
    </location>
</feature>
<feature type="domain" description="Glycosyl transferase family 1" evidence="1">
    <location>
        <begin position="199"/>
        <end position="371"/>
    </location>
</feature>
<dbReference type="GO" id="GO:0016757">
    <property type="term" value="F:glycosyltransferase activity"/>
    <property type="evidence" value="ECO:0007669"/>
    <property type="project" value="InterPro"/>
</dbReference>
<dbReference type="InterPro" id="IPR050194">
    <property type="entry name" value="Glycosyltransferase_grp1"/>
</dbReference>